<name>A0A2S0NJU5_9MOLU</name>
<protein>
    <recommendedName>
        <fullName evidence="2">Segregation and condensation protein A</fullName>
    </recommendedName>
</protein>
<reference evidence="4" key="1">
    <citation type="submission" date="2018-02" db="EMBL/GenBank/DDBJ databases">
        <title>Firefly genomes illuminate parallel origins of bioluminescence in beetles.</title>
        <authorList>
            <person name="Fallon T.R."/>
            <person name="Lower S.E.S."/>
            <person name="Behringer M."/>
            <person name="Weng J.-K."/>
        </authorList>
    </citation>
    <scope>NUCLEOTIDE SEQUENCE [LARGE SCALE GENOMIC DNA]</scope>
</reference>
<organism evidence="3 4">
    <name type="scientific">Williamsoniiplasma luminosum</name>
    <dbReference type="NCBI Taxonomy" id="214888"/>
    <lineage>
        <taxon>Bacteria</taxon>
        <taxon>Bacillati</taxon>
        <taxon>Mycoplasmatota</taxon>
        <taxon>Mollicutes</taxon>
        <taxon>Entomoplasmatales</taxon>
        <taxon>Williamsoniiplasma</taxon>
    </lineage>
</organism>
<dbReference type="Proteomes" id="UP000239250">
    <property type="component" value="Chromosome"/>
</dbReference>
<dbReference type="AlphaFoldDB" id="A0A2S0NJU5"/>
<dbReference type="PANTHER" id="PTHR33969">
    <property type="entry name" value="SEGREGATION AND CONDENSATION PROTEIN A"/>
    <property type="match status" value="1"/>
</dbReference>
<dbReference type="GO" id="GO:0007059">
    <property type="term" value="P:chromosome segregation"/>
    <property type="evidence" value="ECO:0007669"/>
    <property type="project" value="UniProtKB-KW"/>
</dbReference>
<dbReference type="RefSeq" id="WP_303662609.1">
    <property type="nucleotide sequence ID" value="NZ_CP027019.1"/>
</dbReference>
<dbReference type="EMBL" id="CP027019">
    <property type="protein sequence ID" value="AVP49278.1"/>
    <property type="molecule type" value="Genomic_DNA"/>
</dbReference>
<accession>A0A2S0NJU5</accession>
<gene>
    <name evidence="3" type="ORF">C5T88_01630</name>
</gene>
<dbReference type="InterPro" id="IPR003768">
    <property type="entry name" value="ScpA"/>
</dbReference>
<evidence type="ECO:0000313" key="3">
    <source>
        <dbReference type="EMBL" id="AVP49278.1"/>
    </source>
</evidence>
<sequence length="277" mass="32632">MQHWDEIKIGNFLGPLDLLLTMVREKKINIMDVNLIELADQYIMYIQKQQSLDIEIASEYLTMAAQLIEMKSQLLLPKEVDFLEENNLYDDFLQQLTQYEQIRSVTDFFVKKQEDYYLSFSKTKSKNKFSSTKNLEANIDEALIEPLTIDMDAFAQIFKNAMARSTMQDEDFSELEEEYFNTITTDVISPHEITQMILRVMKTDQMRRWRLEELITKDILNLKNLISTFLAVLDIVRNQVAIIEQSDQTLFIEFSAAALKDQTLVEQLENRNYDEQE</sequence>
<keyword evidence="1" id="KW-0159">Chromosome partition</keyword>
<dbReference type="Gene3D" id="6.10.250.2410">
    <property type="match status" value="1"/>
</dbReference>
<proteinExistence type="predicted"/>
<dbReference type="PANTHER" id="PTHR33969:SF2">
    <property type="entry name" value="SEGREGATION AND CONDENSATION PROTEIN A"/>
    <property type="match status" value="1"/>
</dbReference>
<evidence type="ECO:0000256" key="2">
    <source>
        <dbReference type="ARBA" id="ARBA00044777"/>
    </source>
</evidence>
<dbReference type="Pfam" id="PF02616">
    <property type="entry name" value="SMC_ScpA"/>
    <property type="match status" value="1"/>
</dbReference>
<evidence type="ECO:0000256" key="1">
    <source>
        <dbReference type="ARBA" id="ARBA00022829"/>
    </source>
</evidence>
<evidence type="ECO:0000313" key="4">
    <source>
        <dbReference type="Proteomes" id="UP000239250"/>
    </source>
</evidence>